<evidence type="ECO:0000313" key="4">
    <source>
        <dbReference type="Proteomes" id="UP000646749"/>
    </source>
</evidence>
<keyword evidence="4" id="KW-1185">Reference proteome</keyword>
<feature type="region of interest" description="Disordered" evidence="1">
    <location>
        <begin position="155"/>
        <end position="174"/>
    </location>
</feature>
<evidence type="ECO:0008006" key="5">
    <source>
        <dbReference type="Google" id="ProtNLM"/>
    </source>
</evidence>
<dbReference type="EMBL" id="BONW01000025">
    <property type="protein sequence ID" value="GIG90208.1"/>
    <property type="molecule type" value="Genomic_DNA"/>
</dbReference>
<evidence type="ECO:0000256" key="2">
    <source>
        <dbReference type="SAM" id="SignalP"/>
    </source>
</evidence>
<organism evidence="3 4">
    <name type="scientific">Plantactinospora endophytica</name>
    <dbReference type="NCBI Taxonomy" id="673535"/>
    <lineage>
        <taxon>Bacteria</taxon>
        <taxon>Bacillati</taxon>
        <taxon>Actinomycetota</taxon>
        <taxon>Actinomycetes</taxon>
        <taxon>Micromonosporales</taxon>
        <taxon>Micromonosporaceae</taxon>
        <taxon>Plantactinospora</taxon>
    </lineage>
</organism>
<keyword evidence="2" id="KW-0732">Signal</keyword>
<proteinExistence type="predicted"/>
<protein>
    <recommendedName>
        <fullName evidence="5">LTXXQ motif family protein</fullName>
    </recommendedName>
</protein>
<dbReference type="Proteomes" id="UP000646749">
    <property type="component" value="Unassembled WGS sequence"/>
</dbReference>
<evidence type="ECO:0000313" key="3">
    <source>
        <dbReference type="EMBL" id="GIG90208.1"/>
    </source>
</evidence>
<name>A0ABQ4E657_9ACTN</name>
<feature type="region of interest" description="Disordered" evidence="1">
    <location>
        <begin position="34"/>
        <end position="57"/>
    </location>
</feature>
<evidence type="ECO:0000256" key="1">
    <source>
        <dbReference type="SAM" id="MobiDB-lite"/>
    </source>
</evidence>
<feature type="compositionally biased region" description="Gly residues" evidence="1">
    <location>
        <begin position="155"/>
        <end position="164"/>
    </location>
</feature>
<gene>
    <name evidence="3" type="ORF">Pen02_51440</name>
</gene>
<dbReference type="RefSeq" id="WP_203868640.1">
    <property type="nucleotide sequence ID" value="NZ_BONW01000025.1"/>
</dbReference>
<feature type="compositionally biased region" description="Low complexity" evidence="1">
    <location>
        <begin position="34"/>
        <end position="47"/>
    </location>
</feature>
<feature type="signal peptide" evidence="2">
    <location>
        <begin position="1"/>
        <end position="32"/>
    </location>
</feature>
<feature type="chain" id="PRO_5045394782" description="LTXXQ motif family protein" evidence="2">
    <location>
        <begin position="33"/>
        <end position="174"/>
    </location>
</feature>
<feature type="region of interest" description="Disordered" evidence="1">
    <location>
        <begin position="91"/>
        <end position="116"/>
    </location>
</feature>
<sequence length="174" mass="18114">MSSLFTRKRVVGGLVAAGVLTVGLAAPAVAFAEDATPTPTPSASTDSGKPAPEHGKRWAEQGDKLAEQLAKELGVPQEKVDAALAKIKEQHRAEWKDRAGQKEQGRPDAQSKADREAMLKERLDKAVADGKLTQEQADAILAAAKAGVFPAWGAEHGGWGGPKHGGPADAPATK</sequence>
<comment type="caution">
    <text evidence="3">The sequence shown here is derived from an EMBL/GenBank/DDBJ whole genome shotgun (WGS) entry which is preliminary data.</text>
</comment>
<accession>A0ABQ4E657</accession>
<reference evidence="3 4" key="1">
    <citation type="submission" date="2021-01" db="EMBL/GenBank/DDBJ databases">
        <title>Whole genome shotgun sequence of Plantactinospora endophytica NBRC 110450.</title>
        <authorList>
            <person name="Komaki H."/>
            <person name="Tamura T."/>
        </authorList>
    </citation>
    <scope>NUCLEOTIDE SEQUENCE [LARGE SCALE GENOMIC DNA]</scope>
    <source>
        <strain evidence="3 4">NBRC 110450</strain>
    </source>
</reference>